<dbReference type="EMBL" id="QWLN02007099">
    <property type="protein sequence ID" value="TEA35886.1"/>
    <property type="molecule type" value="Genomic_DNA"/>
</dbReference>
<gene>
    <name evidence="1" type="ORF">DBR06_SOUSAS50410012</name>
</gene>
<accession>A0A484GLA9</accession>
<evidence type="ECO:0000313" key="1">
    <source>
        <dbReference type="EMBL" id="TEA35886.1"/>
    </source>
</evidence>
<keyword evidence="2" id="KW-1185">Reference proteome</keyword>
<organism evidence="1 2">
    <name type="scientific">Sousa chinensis</name>
    <name type="common">Indo-pacific humpbacked dolphin</name>
    <name type="synonym">Steno chinensis</name>
    <dbReference type="NCBI Taxonomy" id="103600"/>
    <lineage>
        <taxon>Eukaryota</taxon>
        <taxon>Metazoa</taxon>
        <taxon>Chordata</taxon>
        <taxon>Craniata</taxon>
        <taxon>Vertebrata</taxon>
        <taxon>Euteleostomi</taxon>
        <taxon>Mammalia</taxon>
        <taxon>Eutheria</taxon>
        <taxon>Laurasiatheria</taxon>
        <taxon>Artiodactyla</taxon>
        <taxon>Whippomorpha</taxon>
        <taxon>Cetacea</taxon>
        <taxon>Odontoceti</taxon>
        <taxon>Delphinidae</taxon>
        <taxon>Sousa</taxon>
    </lineage>
</organism>
<evidence type="ECO:0000313" key="2">
    <source>
        <dbReference type="Proteomes" id="UP000295264"/>
    </source>
</evidence>
<sequence length="19" mass="2130">MLIVLGYATTMATKQYPEV</sequence>
<dbReference type="Proteomes" id="UP000295264">
    <property type="component" value="Unassembled WGS sequence"/>
</dbReference>
<dbReference type="AlphaFoldDB" id="A0A484GLA9"/>
<protein>
    <submittedName>
        <fullName evidence="1">Uncharacterized protein</fullName>
    </submittedName>
</protein>
<proteinExistence type="predicted"/>
<name>A0A484GLA9_SOUCH</name>
<reference evidence="1 2" key="1">
    <citation type="journal article" date="2018" name="Genomics">
        <title>Molecular footprints of inshore aquatic adaptation in Indo-Pacific humpback dolphin (Sousa chinensis).</title>
        <authorList>
            <person name="Ming Y."/>
            <person name="Jian J."/>
            <person name="Yu F."/>
            <person name="Yu X."/>
            <person name="Wang J."/>
            <person name="Liu W."/>
        </authorList>
    </citation>
    <scope>NUCLEOTIDE SEQUENCE [LARGE SCALE GENOMIC DNA]</scope>
    <source>
        <strain evidence="1">MY-2018</strain>
        <tissue evidence="1">Skin</tissue>
    </source>
</reference>
<comment type="caution">
    <text evidence="1">The sequence shown here is derived from an EMBL/GenBank/DDBJ whole genome shotgun (WGS) entry which is preliminary data.</text>
</comment>